<evidence type="ECO:0000313" key="3">
    <source>
        <dbReference type="Proteomes" id="UP001605036"/>
    </source>
</evidence>
<evidence type="ECO:0000313" key="2">
    <source>
        <dbReference type="EMBL" id="KAL2623163.1"/>
    </source>
</evidence>
<proteinExistence type="predicted"/>
<sequence>MGRGSVLFPKKLPPSTDRRRESRFRAQLVREMPTRWPLILESLDGRTPKQVERPCSISASPKFMARVWDNGRRRALTSDCLAEPIRHSRGG</sequence>
<evidence type="ECO:0000256" key="1">
    <source>
        <dbReference type="SAM" id="MobiDB-lite"/>
    </source>
</evidence>
<keyword evidence="3" id="KW-1185">Reference proteome</keyword>
<gene>
    <name evidence="2" type="ORF">R1flu_003368</name>
</gene>
<protein>
    <submittedName>
        <fullName evidence="2">Uncharacterized protein</fullName>
    </submittedName>
</protein>
<dbReference type="AlphaFoldDB" id="A0ABD1Y8Y3"/>
<dbReference type="Proteomes" id="UP001605036">
    <property type="component" value="Unassembled WGS sequence"/>
</dbReference>
<accession>A0ABD1Y8Y3</accession>
<dbReference type="EMBL" id="JBHFFA010000006">
    <property type="protein sequence ID" value="KAL2623163.1"/>
    <property type="molecule type" value="Genomic_DNA"/>
</dbReference>
<comment type="caution">
    <text evidence="2">The sequence shown here is derived from an EMBL/GenBank/DDBJ whole genome shotgun (WGS) entry which is preliminary data.</text>
</comment>
<name>A0ABD1Y8Y3_9MARC</name>
<reference evidence="2 3" key="1">
    <citation type="submission" date="2024-09" db="EMBL/GenBank/DDBJ databases">
        <title>Chromosome-scale assembly of Riccia fluitans.</title>
        <authorList>
            <person name="Paukszto L."/>
            <person name="Sawicki J."/>
            <person name="Karawczyk K."/>
            <person name="Piernik-Szablinska J."/>
            <person name="Szczecinska M."/>
            <person name="Mazdziarz M."/>
        </authorList>
    </citation>
    <scope>NUCLEOTIDE SEQUENCE [LARGE SCALE GENOMIC DNA]</scope>
    <source>
        <strain evidence="2">Rf_01</strain>
        <tissue evidence="2">Aerial parts of the thallus</tissue>
    </source>
</reference>
<feature type="region of interest" description="Disordered" evidence="1">
    <location>
        <begin position="1"/>
        <end position="23"/>
    </location>
</feature>
<organism evidence="2 3">
    <name type="scientific">Riccia fluitans</name>
    <dbReference type="NCBI Taxonomy" id="41844"/>
    <lineage>
        <taxon>Eukaryota</taxon>
        <taxon>Viridiplantae</taxon>
        <taxon>Streptophyta</taxon>
        <taxon>Embryophyta</taxon>
        <taxon>Marchantiophyta</taxon>
        <taxon>Marchantiopsida</taxon>
        <taxon>Marchantiidae</taxon>
        <taxon>Marchantiales</taxon>
        <taxon>Ricciaceae</taxon>
        <taxon>Riccia</taxon>
    </lineage>
</organism>